<dbReference type="PANTHER" id="PTHR12035:SF140">
    <property type="entry name" value="SIALIC ACID-BINDING IG-LIKE LECTIN 16"/>
    <property type="match status" value="1"/>
</dbReference>
<evidence type="ECO:0000256" key="3">
    <source>
        <dbReference type="ARBA" id="ARBA00022734"/>
    </source>
</evidence>
<dbReference type="Xenbase" id="XB-GENE-29089763">
    <property type="gene designation" value="LOC105947862"/>
</dbReference>
<dbReference type="RefSeq" id="XP_031762076.1">
    <property type="nucleotide sequence ID" value="XM_031906216.1"/>
</dbReference>
<dbReference type="Proteomes" id="UP000008143">
    <property type="component" value="Chromosome 7"/>
</dbReference>
<evidence type="ECO:0000256" key="8">
    <source>
        <dbReference type="ARBA" id="ARBA00038361"/>
    </source>
</evidence>
<dbReference type="GO" id="GO:0033691">
    <property type="term" value="F:sialic acid binding"/>
    <property type="evidence" value="ECO:0000318"/>
    <property type="project" value="GO_Central"/>
</dbReference>
<feature type="domain" description="Ig-like" evidence="12">
    <location>
        <begin position="248"/>
        <end position="338"/>
    </location>
</feature>
<protein>
    <submittedName>
        <fullName evidence="14">Sialic acid-binding Ig-like lectin 12</fullName>
    </submittedName>
</protein>
<evidence type="ECO:0000313" key="14">
    <source>
        <dbReference type="RefSeq" id="XP_031762076.1"/>
    </source>
</evidence>
<dbReference type="GeneID" id="105947862"/>
<feature type="domain" description="Ig-like" evidence="12">
    <location>
        <begin position="152"/>
        <end position="241"/>
    </location>
</feature>
<dbReference type="OrthoDB" id="10039395at2759"/>
<dbReference type="InterPro" id="IPR051036">
    <property type="entry name" value="SIGLEC"/>
</dbReference>
<gene>
    <name evidence="14 15" type="primary">LOC105947862</name>
</gene>
<evidence type="ECO:0000313" key="15">
    <source>
        <dbReference type="Xenbase" id="XB-GENE-29089763"/>
    </source>
</evidence>
<organism evidence="13 14">
    <name type="scientific">Xenopus tropicalis</name>
    <name type="common">Western clawed frog</name>
    <name type="synonym">Silurana tropicalis</name>
    <dbReference type="NCBI Taxonomy" id="8364"/>
    <lineage>
        <taxon>Eukaryota</taxon>
        <taxon>Metazoa</taxon>
        <taxon>Chordata</taxon>
        <taxon>Craniata</taxon>
        <taxon>Vertebrata</taxon>
        <taxon>Euteleostomi</taxon>
        <taxon>Amphibia</taxon>
        <taxon>Batrachia</taxon>
        <taxon>Anura</taxon>
        <taxon>Pipoidea</taxon>
        <taxon>Pipidae</taxon>
        <taxon>Xenopodinae</taxon>
        <taxon>Xenopus</taxon>
        <taxon>Silurana</taxon>
    </lineage>
</organism>
<feature type="transmembrane region" description="Helical" evidence="10">
    <location>
        <begin position="351"/>
        <end position="376"/>
    </location>
</feature>
<evidence type="ECO:0000256" key="2">
    <source>
        <dbReference type="ARBA" id="ARBA00022692"/>
    </source>
</evidence>
<evidence type="ECO:0000256" key="6">
    <source>
        <dbReference type="ARBA" id="ARBA00023136"/>
    </source>
</evidence>
<evidence type="ECO:0000256" key="11">
    <source>
        <dbReference type="SAM" id="SignalP"/>
    </source>
</evidence>
<evidence type="ECO:0000256" key="5">
    <source>
        <dbReference type="ARBA" id="ARBA00022989"/>
    </source>
</evidence>
<evidence type="ECO:0000256" key="7">
    <source>
        <dbReference type="ARBA" id="ARBA00023157"/>
    </source>
</evidence>
<dbReference type="GO" id="GO:0005886">
    <property type="term" value="C:plasma membrane"/>
    <property type="evidence" value="ECO:0000318"/>
    <property type="project" value="GO_Central"/>
</dbReference>
<evidence type="ECO:0000256" key="10">
    <source>
        <dbReference type="SAM" id="Phobius"/>
    </source>
</evidence>
<evidence type="ECO:0000313" key="13">
    <source>
        <dbReference type="Proteomes" id="UP000008143"/>
    </source>
</evidence>
<evidence type="ECO:0000256" key="9">
    <source>
        <dbReference type="SAM" id="MobiDB-lite"/>
    </source>
</evidence>
<dbReference type="KEGG" id="xtr:105947862"/>
<comment type="subcellular location">
    <subcellularLocation>
        <location evidence="1">Membrane</location>
        <topology evidence="1">Single-pass type I membrane protein</topology>
    </subcellularLocation>
</comment>
<evidence type="ECO:0000256" key="4">
    <source>
        <dbReference type="ARBA" id="ARBA00022889"/>
    </source>
</evidence>
<dbReference type="Pfam" id="PF08205">
    <property type="entry name" value="C2-set_2"/>
    <property type="match status" value="1"/>
</dbReference>
<feature type="chain" id="PRO_5035160645" evidence="11">
    <location>
        <begin position="27"/>
        <end position="406"/>
    </location>
</feature>
<keyword evidence="5 10" id="KW-1133">Transmembrane helix</keyword>
<keyword evidence="4" id="KW-0130">Cell adhesion</keyword>
<dbReference type="SMART" id="SM00408">
    <property type="entry name" value="IGc2"/>
    <property type="match status" value="1"/>
</dbReference>
<comment type="similarity">
    <text evidence="8">Belongs to the immunoglobulin superfamily. SIGLEC (sialic acid binding Ig-like lectin) family.</text>
</comment>
<dbReference type="AlphaFoldDB" id="A0A8J1K031"/>
<feature type="region of interest" description="Disordered" evidence="9">
    <location>
        <begin position="383"/>
        <end position="406"/>
    </location>
</feature>
<dbReference type="InterPro" id="IPR013783">
    <property type="entry name" value="Ig-like_fold"/>
</dbReference>
<proteinExistence type="inferred from homology"/>
<keyword evidence="11" id="KW-0732">Signal</keyword>
<keyword evidence="6 10" id="KW-0472">Membrane</keyword>
<evidence type="ECO:0000259" key="12">
    <source>
        <dbReference type="PROSITE" id="PS50835"/>
    </source>
</evidence>
<name>A0A8J1K031_XENTR</name>
<dbReference type="GO" id="GO:0007155">
    <property type="term" value="P:cell adhesion"/>
    <property type="evidence" value="ECO:0000318"/>
    <property type="project" value="GO_Central"/>
</dbReference>
<dbReference type="Pfam" id="PF07686">
    <property type="entry name" value="V-set"/>
    <property type="match status" value="1"/>
</dbReference>
<dbReference type="PROSITE" id="PS50835">
    <property type="entry name" value="IG_LIKE"/>
    <property type="match status" value="3"/>
</dbReference>
<dbReference type="OMA" id="CFQNLTC"/>
<dbReference type="PANTHER" id="PTHR12035">
    <property type="entry name" value="SIALIC ACID BINDING IMMUNOGLOBULIN-LIKE LECTIN"/>
    <property type="match status" value="1"/>
</dbReference>
<dbReference type="SUPFAM" id="SSF48726">
    <property type="entry name" value="Immunoglobulin"/>
    <property type="match status" value="3"/>
</dbReference>
<evidence type="ECO:0000256" key="1">
    <source>
        <dbReference type="ARBA" id="ARBA00004479"/>
    </source>
</evidence>
<sequence>MWHIQAQICQHGFVVLFFLLPLPGKGADSPPTPGYTLSAQSVLVASGLCVEIPCTFTVPAGSTLSTRVTGIWRRTGTPDIVAASTEASMVSNGTKGRFTLTGKVQEGNCSFSISNAQPADQGIYEFLIEDESHKYSYSRNHLSVTVTDLLEPTISPVGELIAGKPITLTCTAHPAPQGCKGNITWGGRINIENISNYEREDQAGKVTSISDITVTPSQREHNSPLTCTVTYSGVSTNSSITLDVQYPPSMTITVPGYNGTYENKSVAVIEGDTKRLRCEVNSNPVADVSWWRGDGILIATSGQGLTLVLENVSVADGVTYTCLARNTHGSVSGTVSVTVASLTHDKKINHLIILMIRGLSILALSGIIAVPAVLVMRCREKRRQRQAEDNPKSSPENYEVAYCNTE</sequence>
<feature type="signal peptide" evidence="11">
    <location>
        <begin position="1"/>
        <end position="26"/>
    </location>
</feature>
<dbReference type="InterPro" id="IPR003598">
    <property type="entry name" value="Ig_sub2"/>
</dbReference>
<dbReference type="AGR" id="Xenbase:XB-GENE-29089763"/>
<reference evidence="14" key="1">
    <citation type="submission" date="2025-08" db="UniProtKB">
        <authorList>
            <consortium name="RefSeq"/>
        </authorList>
    </citation>
    <scope>IDENTIFICATION</scope>
    <source>
        <strain evidence="14">Nigerian</strain>
        <tissue evidence="14">Liver and blood</tissue>
    </source>
</reference>
<dbReference type="Gene3D" id="2.60.40.10">
    <property type="entry name" value="Immunoglobulins"/>
    <property type="match status" value="3"/>
</dbReference>
<accession>A0A8J1K031</accession>
<dbReference type="Pfam" id="PF13927">
    <property type="entry name" value="Ig_3"/>
    <property type="match status" value="1"/>
</dbReference>
<dbReference type="InterPro" id="IPR007110">
    <property type="entry name" value="Ig-like_dom"/>
</dbReference>
<keyword evidence="13" id="KW-1185">Reference proteome</keyword>
<keyword evidence="2 10" id="KW-0812">Transmembrane</keyword>
<dbReference type="InterPro" id="IPR013162">
    <property type="entry name" value="CD80_C2-set"/>
</dbReference>
<feature type="domain" description="Ig-like" evidence="12">
    <location>
        <begin position="33"/>
        <end position="143"/>
    </location>
</feature>
<dbReference type="SMART" id="SM00409">
    <property type="entry name" value="IG"/>
    <property type="match status" value="3"/>
</dbReference>
<keyword evidence="3" id="KW-0430">Lectin</keyword>
<dbReference type="InterPro" id="IPR036179">
    <property type="entry name" value="Ig-like_dom_sf"/>
</dbReference>
<dbReference type="GO" id="GO:0030246">
    <property type="term" value="F:carbohydrate binding"/>
    <property type="evidence" value="ECO:0007669"/>
    <property type="project" value="UniProtKB-KW"/>
</dbReference>
<dbReference type="InterPro" id="IPR013106">
    <property type="entry name" value="Ig_V-set"/>
</dbReference>
<dbReference type="InterPro" id="IPR003599">
    <property type="entry name" value="Ig_sub"/>
</dbReference>
<keyword evidence="7" id="KW-1015">Disulfide bond</keyword>